<dbReference type="InterPro" id="IPR000073">
    <property type="entry name" value="AB_hydrolase_1"/>
</dbReference>
<feature type="domain" description="AB hydrolase-1" evidence="1">
    <location>
        <begin position="76"/>
        <end position="314"/>
    </location>
</feature>
<reference evidence="2 3" key="1">
    <citation type="journal article" date="2020" name="Microorganisms">
        <title>Osmotic Adaptation and Compatible Solute Biosynthesis of Phototrophic Bacteria as Revealed from Genome Analyses.</title>
        <authorList>
            <person name="Imhoff J.F."/>
            <person name="Rahn T."/>
            <person name="Kunzel S."/>
            <person name="Keller A."/>
            <person name="Neulinger S.C."/>
        </authorList>
    </citation>
    <scope>NUCLEOTIDE SEQUENCE [LARGE SCALE GENOMIC DNA]</scope>
    <source>
        <strain evidence="2 3">DSM 21303</strain>
    </source>
</reference>
<accession>A0A9X0WKN5</accession>
<dbReference type="InterPro" id="IPR000639">
    <property type="entry name" value="Epox_hydrolase-like"/>
</dbReference>
<organism evidence="2 3">
    <name type="scientific">Thiocapsa imhoffii</name>
    <dbReference type="NCBI Taxonomy" id="382777"/>
    <lineage>
        <taxon>Bacteria</taxon>
        <taxon>Pseudomonadati</taxon>
        <taxon>Pseudomonadota</taxon>
        <taxon>Gammaproteobacteria</taxon>
        <taxon>Chromatiales</taxon>
        <taxon>Chromatiaceae</taxon>
        <taxon>Thiocapsa</taxon>
    </lineage>
</organism>
<keyword evidence="2" id="KW-0378">Hydrolase</keyword>
<dbReference type="PRINTS" id="PR00412">
    <property type="entry name" value="EPOXHYDRLASE"/>
</dbReference>
<gene>
    <name evidence="2" type="ORF">CKO25_17070</name>
</gene>
<dbReference type="Gene3D" id="3.40.50.1820">
    <property type="entry name" value="alpha/beta hydrolase"/>
    <property type="match status" value="1"/>
</dbReference>
<dbReference type="Pfam" id="PF00561">
    <property type="entry name" value="Abhydrolase_1"/>
    <property type="match status" value="1"/>
</dbReference>
<keyword evidence="3" id="KW-1185">Reference proteome</keyword>
<comment type="caution">
    <text evidence="2">The sequence shown here is derived from an EMBL/GenBank/DDBJ whole genome shotgun (WGS) entry which is preliminary data.</text>
</comment>
<dbReference type="SUPFAM" id="SSF53474">
    <property type="entry name" value="alpha/beta-Hydrolases"/>
    <property type="match status" value="1"/>
</dbReference>
<dbReference type="Proteomes" id="UP001138802">
    <property type="component" value="Unassembled WGS sequence"/>
</dbReference>
<evidence type="ECO:0000313" key="2">
    <source>
        <dbReference type="EMBL" id="MBK1646328.1"/>
    </source>
</evidence>
<dbReference type="EMBL" id="NRSD01000023">
    <property type="protein sequence ID" value="MBK1646328.1"/>
    <property type="molecule type" value="Genomic_DNA"/>
</dbReference>
<dbReference type="RefSeq" id="WP_200389138.1">
    <property type="nucleotide sequence ID" value="NZ_NRSD01000023.1"/>
</dbReference>
<dbReference type="InterPro" id="IPR029058">
    <property type="entry name" value="AB_hydrolase_fold"/>
</dbReference>
<name>A0A9X0WKN5_9GAMM</name>
<dbReference type="PANTHER" id="PTHR43689:SF8">
    <property type="entry name" value="ALPHA_BETA-HYDROLASES SUPERFAMILY PROTEIN"/>
    <property type="match status" value="1"/>
</dbReference>
<evidence type="ECO:0000259" key="1">
    <source>
        <dbReference type="Pfam" id="PF00561"/>
    </source>
</evidence>
<dbReference type="AlphaFoldDB" id="A0A9X0WKN5"/>
<evidence type="ECO:0000313" key="3">
    <source>
        <dbReference type="Proteomes" id="UP001138802"/>
    </source>
</evidence>
<protein>
    <submittedName>
        <fullName evidence="2">Alpha/beta hydrolase</fullName>
    </submittedName>
</protein>
<dbReference type="PANTHER" id="PTHR43689">
    <property type="entry name" value="HYDROLASE"/>
    <property type="match status" value="1"/>
</dbReference>
<sequence>MLRILLRVLVVLVGLILVMILAGPFLISGHPSAGLASPRAAATSESRFIEIPFAGTDGLAIHYVERAATTGPSATAFVLLHGFTFNAWTWQPVLESFAARGQVVAYDQVPYGLSDKPLRTAWAGPNPYSKEAAITQLIAVLDTLGIERAILVGNSSGGTLALEAALAYPERVAGLILVAPWVYATRPTLPEWVASLPQLRRLSLLIARKLGEGAPLLDLSYADPERISAERLEQFENHRRVAGWDLAWGELLTVSLSTPVTVSAQLAEVRVPVLMISGDQDQLVPIEDSRRVAAELPQARFVELADCGHAPQEECPEAFRAAVNAWLDAYAL</sequence>
<dbReference type="PRINTS" id="PR00111">
    <property type="entry name" value="ABHYDROLASE"/>
</dbReference>
<dbReference type="GO" id="GO:0016787">
    <property type="term" value="F:hydrolase activity"/>
    <property type="evidence" value="ECO:0007669"/>
    <property type="project" value="UniProtKB-KW"/>
</dbReference>
<proteinExistence type="predicted"/>